<dbReference type="RefSeq" id="WP_078711948.1">
    <property type="nucleotide sequence ID" value="NZ_FUWY01000004.1"/>
</dbReference>
<dbReference type="Gene3D" id="3.10.50.40">
    <property type="match status" value="1"/>
</dbReference>
<dbReference type="EMBL" id="FUWY01000004">
    <property type="protein sequence ID" value="SJZ76306.1"/>
    <property type="molecule type" value="Genomic_DNA"/>
</dbReference>
<name>A0A1T4NB58_9FIRM</name>
<evidence type="ECO:0000256" key="2">
    <source>
        <dbReference type="SAM" id="Phobius"/>
    </source>
</evidence>
<sequence>MKDMFKKYGVVILISVFFVGIIAYFGYDQTKNIVQGKKANGEDVIFTINNEDVTANEFYDILYKDLGIQTAYTQFEKAVVNGSVEVTDEMKATADEYAANIVSSFQSQYGATYEQELVKILKTLGYENASDLNLYMLDGLKKNTLIENYVLENKDTVYTPYAEAKKPRVVSHILIKMVDPTNPTEEEKAKMDAVNAALAEGKPFADVATEFSEDTGSAVQGGSLGFMDADTQFVPTFLEGALALEAGQRSEWIQSDYGYHLIVCDATDFDTLATYPDFYTQLTTFTPEIQPKAVWASAQNLGLDFKENEEFKTALLSYMGISE</sequence>
<gene>
    <name evidence="4" type="ORF">SAMN02745191_1549</name>
</gene>
<dbReference type="PROSITE" id="PS50198">
    <property type="entry name" value="PPIC_PPIASE_2"/>
    <property type="match status" value="1"/>
</dbReference>
<dbReference type="InterPro" id="IPR046357">
    <property type="entry name" value="PPIase_dom_sf"/>
</dbReference>
<keyword evidence="2" id="KW-0812">Transmembrane</keyword>
<dbReference type="InterPro" id="IPR000297">
    <property type="entry name" value="PPIase_PpiC"/>
</dbReference>
<keyword evidence="2" id="KW-0472">Membrane</keyword>
<dbReference type="InterPro" id="IPR023058">
    <property type="entry name" value="PPIase_PpiC_CS"/>
</dbReference>
<dbReference type="STRING" id="118967.SAMN02745191_1549"/>
<keyword evidence="1" id="KW-0697">Rotamase</keyword>
<dbReference type="OrthoDB" id="14196at2"/>
<dbReference type="InterPro" id="IPR050245">
    <property type="entry name" value="PrsA_foldase"/>
</dbReference>
<feature type="transmembrane region" description="Helical" evidence="2">
    <location>
        <begin position="7"/>
        <end position="27"/>
    </location>
</feature>
<evidence type="ECO:0000313" key="5">
    <source>
        <dbReference type="Proteomes" id="UP000243297"/>
    </source>
</evidence>
<keyword evidence="1" id="KW-0413">Isomerase</keyword>
<evidence type="ECO:0000256" key="1">
    <source>
        <dbReference type="PROSITE-ProRule" id="PRU00278"/>
    </source>
</evidence>
<dbReference type="Proteomes" id="UP000243297">
    <property type="component" value="Unassembled WGS sequence"/>
</dbReference>
<feature type="domain" description="PpiC" evidence="3">
    <location>
        <begin position="165"/>
        <end position="266"/>
    </location>
</feature>
<dbReference type="Pfam" id="PF13616">
    <property type="entry name" value="Rotamase_3"/>
    <property type="match status" value="1"/>
</dbReference>
<keyword evidence="2" id="KW-1133">Transmembrane helix</keyword>
<dbReference type="AlphaFoldDB" id="A0A1T4NB58"/>
<dbReference type="PROSITE" id="PS01096">
    <property type="entry name" value="PPIC_PPIASE_1"/>
    <property type="match status" value="1"/>
</dbReference>
<evidence type="ECO:0000313" key="4">
    <source>
        <dbReference type="EMBL" id="SJZ76306.1"/>
    </source>
</evidence>
<protein>
    <submittedName>
        <fullName evidence="4">Foldase protein PrsA</fullName>
    </submittedName>
</protein>
<reference evidence="5" key="1">
    <citation type="submission" date="2017-02" db="EMBL/GenBank/DDBJ databases">
        <authorList>
            <person name="Varghese N."/>
            <person name="Submissions S."/>
        </authorList>
    </citation>
    <scope>NUCLEOTIDE SEQUENCE [LARGE SCALE GENOMIC DNA]</scope>
    <source>
        <strain evidence="5">ATCC 25662</strain>
    </source>
</reference>
<keyword evidence="5" id="KW-1185">Reference proteome</keyword>
<accession>A0A1T4NB58</accession>
<proteinExistence type="predicted"/>
<dbReference type="GO" id="GO:0003755">
    <property type="term" value="F:peptidyl-prolyl cis-trans isomerase activity"/>
    <property type="evidence" value="ECO:0007669"/>
    <property type="project" value="UniProtKB-KW"/>
</dbReference>
<dbReference type="PANTHER" id="PTHR47245">
    <property type="entry name" value="PEPTIDYLPROLYL ISOMERASE"/>
    <property type="match status" value="1"/>
</dbReference>
<dbReference type="SUPFAM" id="SSF54534">
    <property type="entry name" value="FKBP-like"/>
    <property type="match status" value="1"/>
</dbReference>
<evidence type="ECO:0000259" key="3">
    <source>
        <dbReference type="PROSITE" id="PS50198"/>
    </source>
</evidence>
<organism evidence="4 5">
    <name type="scientific">Anaerorhabdus furcosa</name>
    <dbReference type="NCBI Taxonomy" id="118967"/>
    <lineage>
        <taxon>Bacteria</taxon>
        <taxon>Bacillati</taxon>
        <taxon>Bacillota</taxon>
        <taxon>Erysipelotrichia</taxon>
        <taxon>Erysipelotrichales</taxon>
        <taxon>Erysipelotrichaceae</taxon>
        <taxon>Anaerorhabdus</taxon>
    </lineage>
</organism>
<dbReference type="PANTHER" id="PTHR47245:SF2">
    <property type="entry name" value="PEPTIDYL-PROLYL CIS-TRANS ISOMERASE HP_0175-RELATED"/>
    <property type="match status" value="1"/>
</dbReference>